<protein>
    <submittedName>
        <fullName evidence="7">GntR family transcriptional regulator/MocR family aminotransferase</fullName>
    </submittedName>
</protein>
<keyword evidence="7" id="KW-0032">Aminotransferase</keyword>
<accession>A0A2P8GD51</accession>
<sequence length="528" mass="59602">MTIFLNVRLTIFRHFDFIWSVPIFDLCNEVTDKFSDMLPYKNLIVIDKKSNVAVYKQLALQFINLIQEGKLLPGAELPSTRTLANDLQLHRKTIMAAYNALVTEDWIDNLPRKGYAVSLRLPVVRPRSYNTNRLGAYKGISSFGFEKLETVIYPSVSLAHSRIVVNDGFPDISILPAEAIIKEYRNVLEYTTLNRIGTEWHAEGSPDFRKSLCTFLNQTRGMDIGMDNLLTSRGAQMAIYLAASLIIQPGDKVVVSDPSYLLASMLFERLGAELIRVPVDEEGMCTVPLEEILKNNDVRLLYVIPHHHHPTTVTLSVQRRNHLLQLIKAYDLAVIEDDYDYDFRYQYDPYLPLASGDHGGNIIYIGSLTKVLGTPFRLGYMIATQEFVQSAAKLRALIDLRGEVLMEQTVTGLIDSGELARHIKKANKLYAQRCDFLSDLINDELSDVVDFTKPTGGMALWLKFKPTFPLSKIVKKAGTMGLAFTGSVYNEDVNGRFNACRFGFASLQEEEMKEAIHILRKSADSLVK</sequence>
<keyword evidence="7" id="KW-0808">Transferase</keyword>
<dbReference type="PANTHER" id="PTHR46577:SF1">
    <property type="entry name" value="HTH-TYPE TRANSCRIPTIONAL REGULATORY PROTEIN GABR"/>
    <property type="match status" value="1"/>
</dbReference>
<gene>
    <name evidence="7" type="ORF">CLV42_104202</name>
</gene>
<feature type="domain" description="HTH gntR-type" evidence="6">
    <location>
        <begin position="52"/>
        <end position="120"/>
    </location>
</feature>
<dbReference type="Pfam" id="PF00392">
    <property type="entry name" value="GntR"/>
    <property type="match status" value="1"/>
</dbReference>
<comment type="similarity">
    <text evidence="1">In the C-terminal section; belongs to the class-I pyridoxal-phosphate-dependent aminotransferase family.</text>
</comment>
<dbReference type="CDD" id="cd00609">
    <property type="entry name" value="AAT_like"/>
    <property type="match status" value="1"/>
</dbReference>
<evidence type="ECO:0000259" key="6">
    <source>
        <dbReference type="PROSITE" id="PS50949"/>
    </source>
</evidence>
<comment type="caution">
    <text evidence="7">The sequence shown here is derived from an EMBL/GenBank/DDBJ whole genome shotgun (WGS) entry which is preliminary data.</text>
</comment>
<dbReference type="GO" id="GO:0030170">
    <property type="term" value="F:pyridoxal phosphate binding"/>
    <property type="evidence" value="ECO:0007669"/>
    <property type="project" value="InterPro"/>
</dbReference>
<dbReference type="Gene3D" id="1.10.10.10">
    <property type="entry name" value="Winged helix-like DNA-binding domain superfamily/Winged helix DNA-binding domain"/>
    <property type="match status" value="1"/>
</dbReference>
<dbReference type="GO" id="GO:0003700">
    <property type="term" value="F:DNA-binding transcription factor activity"/>
    <property type="evidence" value="ECO:0007669"/>
    <property type="project" value="InterPro"/>
</dbReference>
<dbReference type="SUPFAM" id="SSF46785">
    <property type="entry name" value="Winged helix' DNA-binding domain"/>
    <property type="match status" value="1"/>
</dbReference>
<name>A0A2P8GD51_9BACT</name>
<dbReference type="InterPro" id="IPR051446">
    <property type="entry name" value="HTH_trans_reg/aminotransferase"/>
</dbReference>
<dbReference type="EMBL" id="PYGK01000004">
    <property type="protein sequence ID" value="PSL31904.1"/>
    <property type="molecule type" value="Genomic_DNA"/>
</dbReference>
<evidence type="ECO:0000256" key="4">
    <source>
        <dbReference type="ARBA" id="ARBA00023125"/>
    </source>
</evidence>
<dbReference type="SUPFAM" id="SSF53383">
    <property type="entry name" value="PLP-dependent transferases"/>
    <property type="match status" value="1"/>
</dbReference>
<dbReference type="InterPro" id="IPR015421">
    <property type="entry name" value="PyrdxlP-dep_Trfase_major"/>
</dbReference>
<organism evidence="7 8">
    <name type="scientific">Chitinophaga ginsengisoli</name>
    <dbReference type="NCBI Taxonomy" id="363837"/>
    <lineage>
        <taxon>Bacteria</taxon>
        <taxon>Pseudomonadati</taxon>
        <taxon>Bacteroidota</taxon>
        <taxon>Chitinophagia</taxon>
        <taxon>Chitinophagales</taxon>
        <taxon>Chitinophagaceae</taxon>
        <taxon>Chitinophaga</taxon>
    </lineage>
</organism>
<evidence type="ECO:0000256" key="5">
    <source>
        <dbReference type="ARBA" id="ARBA00023163"/>
    </source>
</evidence>
<dbReference type="PROSITE" id="PS50949">
    <property type="entry name" value="HTH_GNTR"/>
    <property type="match status" value="1"/>
</dbReference>
<dbReference type="SMART" id="SM00345">
    <property type="entry name" value="HTH_GNTR"/>
    <property type="match status" value="1"/>
</dbReference>
<proteinExistence type="inferred from homology"/>
<dbReference type="PANTHER" id="PTHR46577">
    <property type="entry name" value="HTH-TYPE TRANSCRIPTIONAL REGULATORY PROTEIN GABR"/>
    <property type="match status" value="1"/>
</dbReference>
<reference evidence="7 8" key="1">
    <citation type="submission" date="2018-03" db="EMBL/GenBank/DDBJ databases">
        <title>Genomic Encyclopedia of Archaeal and Bacterial Type Strains, Phase II (KMG-II): from individual species to whole genera.</title>
        <authorList>
            <person name="Goeker M."/>
        </authorList>
    </citation>
    <scope>NUCLEOTIDE SEQUENCE [LARGE SCALE GENOMIC DNA]</scope>
    <source>
        <strain evidence="7 8">DSM 18107</strain>
    </source>
</reference>
<keyword evidence="2" id="KW-0663">Pyridoxal phosphate</keyword>
<dbReference type="InterPro" id="IPR036390">
    <property type="entry name" value="WH_DNA-bd_sf"/>
</dbReference>
<dbReference type="InterPro" id="IPR004839">
    <property type="entry name" value="Aminotransferase_I/II_large"/>
</dbReference>
<dbReference type="GO" id="GO:0003677">
    <property type="term" value="F:DNA binding"/>
    <property type="evidence" value="ECO:0007669"/>
    <property type="project" value="UniProtKB-KW"/>
</dbReference>
<keyword evidence="3" id="KW-0805">Transcription regulation</keyword>
<dbReference type="InterPro" id="IPR015424">
    <property type="entry name" value="PyrdxlP-dep_Trfase"/>
</dbReference>
<evidence type="ECO:0000313" key="7">
    <source>
        <dbReference type="EMBL" id="PSL31904.1"/>
    </source>
</evidence>
<keyword evidence="5" id="KW-0804">Transcription</keyword>
<dbReference type="CDD" id="cd07377">
    <property type="entry name" value="WHTH_GntR"/>
    <property type="match status" value="1"/>
</dbReference>
<dbReference type="InterPro" id="IPR036388">
    <property type="entry name" value="WH-like_DNA-bd_sf"/>
</dbReference>
<evidence type="ECO:0000256" key="3">
    <source>
        <dbReference type="ARBA" id="ARBA00023015"/>
    </source>
</evidence>
<keyword evidence="8" id="KW-1185">Reference proteome</keyword>
<dbReference type="Proteomes" id="UP000240978">
    <property type="component" value="Unassembled WGS sequence"/>
</dbReference>
<dbReference type="AlphaFoldDB" id="A0A2P8GD51"/>
<dbReference type="GO" id="GO:0008483">
    <property type="term" value="F:transaminase activity"/>
    <property type="evidence" value="ECO:0007669"/>
    <property type="project" value="UniProtKB-KW"/>
</dbReference>
<keyword evidence="4" id="KW-0238">DNA-binding</keyword>
<evidence type="ECO:0000256" key="1">
    <source>
        <dbReference type="ARBA" id="ARBA00005384"/>
    </source>
</evidence>
<dbReference type="OrthoDB" id="594134at2"/>
<evidence type="ECO:0000256" key="2">
    <source>
        <dbReference type="ARBA" id="ARBA00022898"/>
    </source>
</evidence>
<dbReference type="Gene3D" id="3.40.640.10">
    <property type="entry name" value="Type I PLP-dependent aspartate aminotransferase-like (Major domain)"/>
    <property type="match status" value="1"/>
</dbReference>
<evidence type="ECO:0000313" key="8">
    <source>
        <dbReference type="Proteomes" id="UP000240978"/>
    </source>
</evidence>
<dbReference type="InterPro" id="IPR000524">
    <property type="entry name" value="Tscrpt_reg_HTH_GntR"/>
</dbReference>
<dbReference type="Pfam" id="PF00155">
    <property type="entry name" value="Aminotran_1_2"/>
    <property type="match status" value="1"/>
</dbReference>